<dbReference type="Pfam" id="PF12776">
    <property type="entry name" value="Myb_DNA-bind_3"/>
    <property type="match status" value="1"/>
</dbReference>
<reference evidence="3" key="2">
    <citation type="submission" date="2023-04" db="EMBL/GenBank/DDBJ databases">
        <authorList>
            <person name="Bruccoleri R.E."/>
            <person name="Oakeley E.J."/>
            <person name="Faust A.-M."/>
            <person name="Dessus-Babus S."/>
            <person name="Altorfer M."/>
            <person name="Burckhardt D."/>
            <person name="Oertli M."/>
            <person name="Naumann U."/>
            <person name="Petersen F."/>
            <person name="Wong J."/>
        </authorList>
    </citation>
    <scope>NUCLEOTIDE SEQUENCE</scope>
    <source>
        <strain evidence="3">GSM-AAB239-AS_SAM_17_03QT</strain>
        <tissue evidence="3">Leaf</tissue>
    </source>
</reference>
<accession>A0AAX6E4L8</accession>
<dbReference type="Proteomes" id="UP001140949">
    <property type="component" value="Unassembled WGS sequence"/>
</dbReference>
<feature type="compositionally biased region" description="Polar residues" evidence="1">
    <location>
        <begin position="20"/>
        <end position="35"/>
    </location>
</feature>
<comment type="caution">
    <text evidence="3">The sequence shown here is derived from an EMBL/GenBank/DDBJ whole genome shotgun (WGS) entry which is preliminary data.</text>
</comment>
<feature type="region of interest" description="Disordered" evidence="1">
    <location>
        <begin position="12"/>
        <end position="67"/>
    </location>
</feature>
<feature type="compositionally biased region" description="Basic residues" evidence="1">
    <location>
        <begin position="107"/>
        <end position="117"/>
    </location>
</feature>
<evidence type="ECO:0000256" key="1">
    <source>
        <dbReference type="SAM" id="MobiDB-lite"/>
    </source>
</evidence>
<evidence type="ECO:0000313" key="3">
    <source>
        <dbReference type="EMBL" id="KAJ6798899.1"/>
    </source>
</evidence>
<feature type="compositionally biased region" description="Basic and acidic residues" evidence="1">
    <location>
        <begin position="96"/>
        <end position="106"/>
    </location>
</feature>
<name>A0AAX6E4L8_IRIPA</name>
<reference evidence="3" key="1">
    <citation type="journal article" date="2023" name="GigaByte">
        <title>Genome assembly of the bearded iris, Iris pallida Lam.</title>
        <authorList>
            <person name="Bruccoleri R.E."/>
            <person name="Oakeley E.J."/>
            <person name="Faust A.M.E."/>
            <person name="Altorfer M."/>
            <person name="Dessus-Babus S."/>
            <person name="Burckhardt D."/>
            <person name="Oertli M."/>
            <person name="Naumann U."/>
            <person name="Petersen F."/>
            <person name="Wong J."/>
        </authorList>
    </citation>
    <scope>NUCLEOTIDE SEQUENCE</scope>
    <source>
        <strain evidence="3">GSM-AAB239-AS_SAM_17_03QT</strain>
    </source>
</reference>
<evidence type="ECO:0000313" key="4">
    <source>
        <dbReference type="Proteomes" id="UP001140949"/>
    </source>
</evidence>
<dbReference type="AlphaFoldDB" id="A0AAX6E4L8"/>
<feature type="compositionally biased region" description="Basic and acidic residues" evidence="1">
    <location>
        <begin position="118"/>
        <end position="142"/>
    </location>
</feature>
<dbReference type="PANTHER" id="PTHR46929:SF23">
    <property type="entry name" value="L10-INTERACTING MYB DOMAIN-CONTAINING PROTEIN-LIKE"/>
    <property type="match status" value="1"/>
</dbReference>
<dbReference type="PANTHER" id="PTHR46929">
    <property type="entry name" value="EXPRESSED PROTEIN"/>
    <property type="match status" value="1"/>
</dbReference>
<evidence type="ECO:0000259" key="2">
    <source>
        <dbReference type="Pfam" id="PF12776"/>
    </source>
</evidence>
<protein>
    <recommendedName>
        <fullName evidence="2">Myb/SANT-like domain-containing protein</fullName>
    </recommendedName>
</protein>
<feature type="region of interest" description="Disordered" evidence="1">
    <location>
        <begin position="85"/>
        <end position="142"/>
    </location>
</feature>
<dbReference type="EMBL" id="JANAVB010040217">
    <property type="protein sequence ID" value="KAJ6798899.1"/>
    <property type="molecule type" value="Genomic_DNA"/>
</dbReference>
<feature type="domain" description="Myb/SANT-like" evidence="2">
    <location>
        <begin position="139"/>
        <end position="228"/>
    </location>
</feature>
<proteinExistence type="predicted"/>
<organism evidence="3 4">
    <name type="scientific">Iris pallida</name>
    <name type="common">Sweet iris</name>
    <dbReference type="NCBI Taxonomy" id="29817"/>
    <lineage>
        <taxon>Eukaryota</taxon>
        <taxon>Viridiplantae</taxon>
        <taxon>Streptophyta</taxon>
        <taxon>Embryophyta</taxon>
        <taxon>Tracheophyta</taxon>
        <taxon>Spermatophyta</taxon>
        <taxon>Magnoliopsida</taxon>
        <taxon>Liliopsida</taxon>
        <taxon>Asparagales</taxon>
        <taxon>Iridaceae</taxon>
        <taxon>Iridoideae</taxon>
        <taxon>Irideae</taxon>
        <taxon>Iris</taxon>
    </lineage>
</organism>
<sequence length="256" mass="29396">MGDNFPNYRHFQTHAGSPFAPSQLNRRSFGATTDNQGQELEQEGLQERVTQPSPIRPIPNTFPETSWGFNIDPYMDTYSYILSEGSNPQGKGKGVAHVDNKVESPRKKQSKKHVAHKGRNDPKEGKGRVDPKEGTPNKRWEDEHTDELLKILAKEAEEGKKCDKAFRNNSYQLVVTIVNENFGTNYSVSNVVNHMRGWKVKWLQILKAENLSDAGWDDDLKKVTLDEESHEDLKKVNMFSFVFYYYVCLVGFFDQY</sequence>
<dbReference type="InterPro" id="IPR024752">
    <property type="entry name" value="Myb/SANT-like_dom"/>
</dbReference>
<gene>
    <name evidence="3" type="ORF">M6B38_212550</name>
</gene>
<keyword evidence="4" id="KW-1185">Reference proteome</keyword>